<proteinExistence type="predicted"/>
<dbReference type="Proteomes" id="UP000030143">
    <property type="component" value="Unassembled WGS sequence"/>
</dbReference>
<dbReference type="HOGENOM" id="CLU_048020_0_0_1"/>
<dbReference type="STRING" id="27334.A0A0A2JLE4"/>
<keyword evidence="3" id="KW-1185">Reference proteome</keyword>
<comment type="caution">
    <text evidence="2">The sequence shown here is derived from an EMBL/GenBank/DDBJ whole genome shotgun (WGS) entry which is preliminary data.</text>
</comment>
<feature type="compositionally biased region" description="Basic and acidic residues" evidence="1">
    <location>
        <begin position="401"/>
        <end position="432"/>
    </location>
</feature>
<feature type="region of interest" description="Disordered" evidence="1">
    <location>
        <begin position="338"/>
        <end position="386"/>
    </location>
</feature>
<sequence>MSPDPHYEPLDAPDGSALTWIFDHCLRYADNYEISLRAAYELNCHPSKSTMAPSFIPRSPSIFSRNSVVSKNSRNSKSSFDAPSYDTNAEFRACLSKTVAELASQPCSLPPSFIISFVRRCFCLELSEVDFAQALTALDYIRDLQARWKKEIDAAFNRLNVTSQDMSDPQHSEVACHFPNVLVWYKEISDKARMIDFLYTQVYVGLRRWVRFIPSLKQRVPYLTFISQVLVNQMMLEPFDKANCLALLNTLLPPLHRDSSTPTQQLSTAILGNHRDTFFKFITTFESDRSILEPIIKQGARPGDENGWPALYDVVDRYLNAALEMIDECTLINHPSQISKSGVQRRTDSGISFGPDFGPCPASSHSSDAEKPLPQFPEPNTGTSKHGSFLERFASLSGWGKKKDPKREQQREQQREFERSLKKMQSCKDFHSRASSAKSTKSTKTSAKFNATISFDLTDDKRRRLIDEAKARKAVDAAEAAQSIGQAI</sequence>
<dbReference type="RefSeq" id="XP_016597979.1">
    <property type="nucleotide sequence ID" value="XM_016745061.1"/>
</dbReference>
<dbReference type="AlphaFoldDB" id="A0A0A2JLE4"/>
<gene>
    <name evidence="2" type="ORF">PEX2_077910</name>
</gene>
<dbReference type="EMBL" id="JQFZ01000170">
    <property type="protein sequence ID" value="KGO56184.1"/>
    <property type="molecule type" value="Genomic_DNA"/>
</dbReference>
<feature type="compositionally biased region" description="Low complexity" evidence="1">
    <location>
        <begin position="434"/>
        <end position="445"/>
    </location>
</feature>
<dbReference type="OrthoDB" id="3533623at2759"/>
<reference evidence="2 3" key="1">
    <citation type="journal article" date="2015" name="Mol. Plant Microbe Interact.">
        <title>Genome, transcriptome, and functional analyses of Penicillium expansum provide new insights into secondary metabolism and pathogenicity.</title>
        <authorList>
            <person name="Ballester A.R."/>
            <person name="Marcet-Houben M."/>
            <person name="Levin E."/>
            <person name="Sela N."/>
            <person name="Selma-Lazaro C."/>
            <person name="Carmona L."/>
            <person name="Wisniewski M."/>
            <person name="Droby S."/>
            <person name="Gonzalez-Candelas L."/>
            <person name="Gabaldon T."/>
        </authorList>
    </citation>
    <scope>NUCLEOTIDE SEQUENCE [LARGE SCALE GENOMIC DNA]</scope>
    <source>
        <strain evidence="2 3">MD-8</strain>
    </source>
</reference>
<organism evidence="2 3">
    <name type="scientific">Penicillium expansum</name>
    <name type="common">Blue mold rot fungus</name>
    <dbReference type="NCBI Taxonomy" id="27334"/>
    <lineage>
        <taxon>Eukaryota</taxon>
        <taxon>Fungi</taxon>
        <taxon>Dikarya</taxon>
        <taxon>Ascomycota</taxon>
        <taxon>Pezizomycotina</taxon>
        <taxon>Eurotiomycetes</taxon>
        <taxon>Eurotiomycetidae</taxon>
        <taxon>Eurotiales</taxon>
        <taxon>Aspergillaceae</taxon>
        <taxon>Penicillium</taxon>
    </lineage>
</organism>
<accession>A0A0A2JLE4</accession>
<evidence type="ECO:0000256" key="1">
    <source>
        <dbReference type="SAM" id="MobiDB-lite"/>
    </source>
</evidence>
<dbReference type="GeneID" id="27680481"/>
<name>A0A0A2JLE4_PENEN</name>
<evidence type="ECO:0000313" key="3">
    <source>
        <dbReference type="Proteomes" id="UP000030143"/>
    </source>
</evidence>
<dbReference type="PhylomeDB" id="A0A0A2JLE4"/>
<evidence type="ECO:0000313" key="2">
    <source>
        <dbReference type="EMBL" id="KGO56184.1"/>
    </source>
</evidence>
<dbReference type="VEuPathDB" id="FungiDB:PEXP_050920"/>
<feature type="region of interest" description="Disordered" evidence="1">
    <location>
        <begin position="398"/>
        <end position="445"/>
    </location>
</feature>
<protein>
    <submittedName>
        <fullName evidence="2">Uncharacterized protein</fullName>
    </submittedName>
</protein>